<keyword evidence="1" id="KW-0472">Membrane</keyword>
<name>A0A7M1SW02_9MICO</name>
<dbReference type="RefSeq" id="WP_193498370.1">
    <property type="nucleotide sequence ID" value="NZ_CP063169.1"/>
</dbReference>
<dbReference type="Proteomes" id="UP000593758">
    <property type="component" value="Chromosome"/>
</dbReference>
<dbReference type="EMBL" id="CP063169">
    <property type="protein sequence ID" value="QOR71715.1"/>
    <property type="molecule type" value="Genomic_DNA"/>
</dbReference>
<protein>
    <submittedName>
        <fullName evidence="2">DUF3017 domain-containing protein</fullName>
    </submittedName>
</protein>
<feature type="transmembrane region" description="Helical" evidence="1">
    <location>
        <begin position="76"/>
        <end position="99"/>
    </location>
</feature>
<sequence length="105" mass="11091">MISSRPVRRPVEPGHWRRYVVMWVALAWIVGAMVTMTVVGVRAGILVLAAELLVLGFVRAVAPAPGPYGITSRSRAFDVAILMLSGAGIVVLALTATGLDPAWPG</sequence>
<keyword evidence="1" id="KW-0812">Transmembrane</keyword>
<feature type="transmembrane region" description="Helical" evidence="1">
    <location>
        <begin position="45"/>
        <end position="64"/>
    </location>
</feature>
<reference evidence="2 3" key="1">
    <citation type="submission" date="2020-10" db="EMBL/GenBank/DDBJ databases">
        <title>Haloactinobacterium sp. RN3S43, a bacterium isolated from saline soil.</title>
        <authorList>
            <person name="Sun J.-Q."/>
        </authorList>
    </citation>
    <scope>NUCLEOTIDE SEQUENCE [LARGE SCALE GENOMIC DNA]</scope>
    <source>
        <strain evidence="2 3">RN3S43</strain>
    </source>
</reference>
<dbReference type="Pfam" id="PF11222">
    <property type="entry name" value="DUF3017"/>
    <property type="match status" value="1"/>
</dbReference>
<dbReference type="AlphaFoldDB" id="A0A7M1SW02"/>
<proteinExistence type="predicted"/>
<evidence type="ECO:0000256" key="1">
    <source>
        <dbReference type="SAM" id="Phobius"/>
    </source>
</evidence>
<dbReference type="InterPro" id="IPR021385">
    <property type="entry name" value="DUF3017"/>
</dbReference>
<organism evidence="2 3">
    <name type="scientific">Ruania alkalisoli</name>
    <dbReference type="NCBI Taxonomy" id="2779775"/>
    <lineage>
        <taxon>Bacteria</taxon>
        <taxon>Bacillati</taxon>
        <taxon>Actinomycetota</taxon>
        <taxon>Actinomycetes</taxon>
        <taxon>Micrococcales</taxon>
        <taxon>Ruaniaceae</taxon>
        <taxon>Ruania</taxon>
    </lineage>
</organism>
<keyword evidence="3" id="KW-1185">Reference proteome</keyword>
<accession>A0A7M1SW02</accession>
<feature type="transmembrane region" description="Helical" evidence="1">
    <location>
        <begin position="20"/>
        <end position="39"/>
    </location>
</feature>
<dbReference type="KEGG" id="halt:IM660_05405"/>
<evidence type="ECO:0000313" key="3">
    <source>
        <dbReference type="Proteomes" id="UP000593758"/>
    </source>
</evidence>
<keyword evidence="1" id="KW-1133">Transmembrane helix</keyword>
<evidence type="ECO:0000313" key="2">
    <source>
        <dbReference type="EMBL" id="QOR71715.1"/>
    </source>
</evidence>
<gene>
    <name evidence="2" type="ORF">IM660_05405</name>
</gene>